<dbReference type="AlphaFoldDB" id="A0A139A5P0"/>
<feature type="region of interest" description="Disordered" evidence="1">
    <location>
        <begin position="463"/>
        <end position="507"/>
    </location>
</feature>
<feature type="compositionally biased region" description="Basic and acidic residues" evidence="1">
    <location>
        <begin position="475"/>
        <end position="499"/>
    </location>
</feature>
<reference evidence="2 3" key="1">
    <citation type="journal article" date="2015" name="Genome Biol. Evol.">
        <title>Phylogenomic analyses indicate that early fungi evolved digesting cell walls of algal ancestors of land plants.</title>
        <authorList>
            <person name="Chang Y."/>
            <person name="Wang S."/>
            <person name="Sekimoto S."/>
            <person name="Aerts A.L."/>
            <person name="Choi C."/>
            <person name="Clum A."/>
            <person name="LaButti K.M."/>
            <person name="Lindquist E.A."/>
            <person name="Yee Ngan C."/>
            <person name="Ohm R.A."/>
            <person name="Salamov A.A."/>
            <person name="Grigoriev I.V."/>
            <person name="Spatafora J.W."/>
            <person name="Berbee M.L."/>
        </authorList>
    </citation>
    <scope>NUCLEOTIDE SEQUENCE [LARGE SCALE GENOMIC DNA]</scope>
    <source>
        <strain evidence="2 3">JEL478</strain>
    </source>
</reference>
<accession>A0A139A5P0</accession>
<gene>
    <name evidence="2" type="ORF">M427DRAFT_72465</name>
</gene>
<dbReference type="Proteomes" id="UP000070544">
    <property type="component" value="Unassembled WGS sequence"/>
</dbReference>
<evidence type="ECO:0000313" key="3">
    <source>
        <dbReference type="Proteomes" id="UP000070544"/>
    </source>
</evidence>
<dbReference type="OrthoDB" id="10675937at2759"/>
<keyword evidence="3" id="KW-1185">Reference proteome</keyword>
<proteinExistence type="predicted"/>
<feature type="non-terminal residue" evidence="2">
    <location>
        <position position="564"/>
    </location>
</feature>
<protein>
    <submittedName>
        <fullName evidence="2">Uncharacterized protein</fullName>
    </submittedName>
</protein>
<evidence type="ECO:0000313" key="2">
    <source>
        <dbReference type="EMBL" id="KXS11959.1"/>
    </source>
</evidence>
<evidence type="ECO:0000256" key="1">
    <source>
        <dbReference type="SAM" id="MobiDB-lite"/>
    </source>
</evidence>
<organism evidence="2 3">
    <name type="scientific">Gonapodya prolifera (strain JEL478)</name>
    <name type="common">Monoblepharis prolifera</name>
    <dbReference type="NCBI Taxonomy" id="1344416"/>
    <lineage>
        <taxon>Eukaryota</taxon>
        <taxon>Fungi</taxon>
        <taxon>Fungi incertae sedis</taxon>
        <taxon>Chytridiomycota</taxon>
        <taxon>Chytridiomycota incertae sedis</taxon>
        <taxon>Monoblepharidomycetes</taxon>
        <taxon>Monoblepharidales</taxon>
        <taxon>Gonapodyaceae</taxon>
        <taxon>Gonapodya</taxon>
    </lineage>
</organism>
<name>A0A139A5P0_GONPJ</name>
<dbReference type="EMBL" id="KQ965794">
    <property type="protein sequence ID" value="KXS11959.1"/>
    <property type="molecule type" value="Genomic_DNA"/>
</dbReference>
<sequence>MVYGSGGDIYFLYSNVEFSLQEALTVNGSHKTGGSTPTPVGNAFTEALTHKATANMIYQLLCGLEMIQHQSDNTSPYGDVVSRWFQHEYRCGPVPSCLSLDDVFLDENGRVMICPEVVHDTDGWSPEYWQEQNIWTVGSLVLKLISYMRVRDAPQAAKCASVERLTELLCSDDGSTMSPRVAKGYINALEMDFESVLDGRRGLPSEDHEMTSANDIAAIDLAKRFLFFDAVTGDIKKLKKHQWLCSLLELHNDFEVDNSVPCEIISEDDAEPPLWGGSRRSPPPIADIIAPSDSKPPSCPPMTPKQIFEAPDLPLEQLKALKADKGLKKLRKAITMISAKVENLHLVDESSLPRVDLNLQHLREAVGVCKSKSEKLLIEANRALVEIQKVQDSLEKYQGKSNGALEPTVRGERCEELSFQEFGSGVTNDHRKGKGPSILGENVFKSNLQRNLLRGDPMIPVVAGPSEVLSNKPQESPRHEDVGRNTRSSTEKDSLETDHYQGNPLRGDPMINTHSEIVTCQAQVFQPYVTVPSSNPNYTFPIGELSMELNHPHPIDLLGDWSQL</sequence>